<organism evidence="1 2">
    <name type="scientific">Luteolibacter luteus</name>
    <dbReference type="NCBI Taxonomy" id="2728835"/>
    <lineage>
        <taxon>Bacteria</taxon>
        <taxon>Pseudomonadati</taxon>
        <taxon>Verrucomicrobiota</taxon>
        <taxon>Verrucomicrobiia</taxon>
        <taxon>Verrucomicrobiales</taxon>
        <taxon>Verrucomicrobiaceae</taxon>
        <taxon>Luteolibacter</taxon>
    </lineage>
</organism>
<dbReference type="AlphaFoldDB" id="A0A858RES5"/>
<proteinExistence type="predicted"/>
<keyword evidence="2" id="KW-1185">Reference proteome</keyword>
<sequence>MKTPFLIPLLSLGLLLGSCTLPGHEPSGQVRDSGLEAESSQIAARFFEGLKDGQDSVYWPLMSPVQQSPGLKKEYKEIEPAMAGFVSWTSQPKVDTIRSLSATTQFPGPFYVVERLAKFSDGKACLIAIVEFDRGNNGYVNSIYRGDTPAEARAELNSALSEAH</sequence>
<name>A0A858RES5_9BACT</name>
<dbReference type="Proteomes" id="UP000501812">
    <property type="component" value="Chromosome"/>
</dbReference>
<reference evidence="1 2" key="1">
    <citation type="submission" date="2020-04" db="EMBL/GenBank/DDBJ databases">
        <title>Luteolibacter sp. G-1-1-1 isolated from soil.</title>
        <authorList>
            <person name="Dahal R.H."/>
        </authorList>
    </citation>
    <scope>NUCLEOTIDE SEQUENCE [LARGE SCALE GENOMIC DNA]</scope>
    <source>
        <strain evidence="1 2">G-1-1-1</strain>
    </source>
</reference>
<gene>
    <name evidence="1" type="ORF">HHL09_05940</name>
</gene>
<dbReference type="RefSeq" id="WP_169453651.1">
    <property type="nucleotide sequence ID" value="NZ_CP051774.1"/>
</dbReference>
<dbReference type="PROSITE" id="PS51257">
    <property type="entry name" value="PROKAR_LIPOPROTEIN"/>
    <property type="match status" value="1"/>
</dbReference>
<protein>
    <submittedName>
        <fullName evidence="1">Uncharacterized protein</fullName>
    </submittedName>
</protein>
<evidence type="ECO:0000313" key="2">
    <source>
        <dbReference type="Proteomes" id="UP000501812"/>
    </source>
</evidence>
<accession>A0A858RES5</accession>
<dbReference type="EMBL" id="CP051774">
    <property type="protein sequence ID" value="QJE95337.1"/>
    <property type="molecule type" value="Genomic_DNA"/>
</dbReference>
<evidence type="ECO:0000313" key="1">
    <source>
        <dbReference type="EMBL" id="QJE95337.1"/>
    </source>
</evidence>
<dbReference type="KEGG" id="luo:HHL09_05940"/>